<dbReference type="GO" id="GO:0008270">
    <property type="term" value="F:zinc ion binding"/>
    <property type="evidence" value="ECO:0007669"/>
    <property type="project" value="InterPro"/>
</dbReference>
<dbReference type="PANTHER" id="PTHR47630:SF6">
    <property type="entry name" value="NUCLEAR HORMONE RECEPTOR FAMILY"/>
    <property type="match status" value="1"/>
</dbReference>
<sequence>MNYFRVSAVWGVAASPLSVFIMVPVHVTVAKHFSAEVYLKVEYTTVEPITIVTSQMVKSRNRCRSCRLRNCLVGGMNPKHVREERSKIEKLPISEIPSSEQEGLDKKKIPEEHQLTLFMCALEKQTELLTDEDVRANDVICEWSRDISLTFGLQNPQLVIKRSQMIWSCSRIMKATDIYSSWYRAFVLHADWAMSIPDFRVLPLSDQVCVDGLSNIDTNKPKIINPIILFSDCLLSENGSVICNRVRDRLLEALATHIERRFPTMSSSHKTMRALKATLMLPSFTHIGQVESSLIQHLSATDLYQLSGVPMELVGGSRP</sequence>
<proteinExistence type="predicted"/>
<evidence type="ECO:0000256" key="2">
    <source>
        <dbReference type="ARBA" id="ARBA00023163"/>
    </source>
</evidence>
<keyword evidence="1" id="KW-0805">Transcription regulation</keyword>
<dbReference type="SUPFAM" id="SSF48508">
    <property type="entry name" value="Nuclear receptor ligand-binding domain"/>
    <property type="match status" value="1"/>
</dbReference>
<dbReference type="InterPro" id="IPR052499">
    <property type="entry name" value="C.elegans_NHRs"/>
</dbReference>
<dbReference type="Gene3D" id="1.10.565.10">
    <property type="entry name" value="Retinoid X Receptor"/>
    <property type="match status" value="1"/>
</dbReference>
<reference evidence="6" key="1">
    <citation type="submission" date="2016-11" db="UniProtKB">
        <authorList>
            <consortium name="WormBaseParasite"/>
        </authorList>
    </citation>
    <scope>IDENTIFICATION</scope>
</reference>
<dbReference type="PANTHER" id="PTHR47630">
    <property type="entry name" value="NUCLEAR HORMONE RECEPTOR FAMILY-RELATED-RELATED"/>
    <property type="match status" value="1"/>
</dbReference>
<keyword evidence="2" id="KW-0804">Transcription</keyword>
<keyword evidence="4" id="KW-0539">Nucleus</keyword>
<dbReference type="Proteomes" id="UP000095283">
    <property type="component" value="Unplaced"/>
</dbReference>
<name>A0A1I7XAM4_HETBA</name>
<accession>A0A1I7XAM4</accession>
<keyword evidence="5" id="KW-1185">Reference proteome</keyword>
<evidence type="ECO:0000313" key="5">
    <source>
        <dbReference type="Proteomes" id="UP000095283"/>
    </source>
</evidence>
<keyword evidence="3" id="KW-0675">Receptor</keyword>
<protein>
    <submittedName>
        <fullName evidence="6">NR LBD domain-containing protein</fullName>
    </submittedName>
</protein>
<dbReference type="InterPro" id="IPR035500">
    <property type="entry name" value="NHR-like_dom_sf"/>
</dbReference>
<dbReference type="Gene3D" id="3.30.50.10">
    <property type="entry name" value="Erythroid Transcription Factor GATA-1, subunit A"/>
    <property type="match status" value="1"/>
</dbReference>
<evidence type="ECO:0000313" key="6">
    <source>
        <dbReference type="WBParaSite" id="Hba_14414"/>
    </source>
</evidence>
<dbReference type="InterPro" id="IPR013088">
    <property type="entry name" value="Znf_NHR/GATA"/>
</dbReference>
<dbReference type="SUPFAM" id="SSF57716">
    <property type="entry name" value="Glucocorticoid receptor-like (DNA-binding domain)"/>
    <property type="match status" value="1"/>
</dbReference>
<dbReference type="GO" id="GO:0006355">
    <property type="term" value="P:regulation of DNA-templated transcription"/>
    <property type="evidence" value="ECO:0007669"/>
    <property type="project" value="InterPro"/>
</dbReference>
<evidence type="ECO:0000256" key="4">
    <source>
        <dbReference type="ARBA" id="ARBA00023242"/>
    </source>
</evidence>
<evidence type="ECO:0000256" key="3">
    <source>
        <dbReference type="ARBA" id="ARBA00023170"/>
    </source>
</evidence>
<dbReference type="AlphaFoldDB" id="A0A1I7XAM4"/>
<dbReference type="WBParaSite" id="Hba_14414">
    <property type="protein sequence ID" value="Hba_14414"/>
    <property type="gene ID" value="Hba_14414"/>
</dbReference>
<organism evidence="5 6">
    <name type="scientific">Heterorhabditis bacteriophora</name>
    <name type="common">Entomopathogenic nematode worm</name>
    <dbReference type="NCBI Taxonomy" id="37862"/>
    <lineage>
        <taxon>Eukaryota</taxon>
        <taxon>Metazoa</taxon>
        <taxon>Ecdysozoa</taxon>
        <taxon>Nematoda</taxon>
        <taxon>Chromadorea</taxon>
        <taxon>Rhabditida</taxon>
        <taxon>Rhabditina</taxon>
        <taxon>Rhabditomorpha</taxon>
        <taxon>Strongyloidea</taxon>
        <taxon>Heterorhabditidae</taxon>
        <taxon>Heterorhabditis</taxon>
    </lineage>
</organism>
<evidence type="ECO:0000256" key="1">
    <source>
        <dbReference type="ARBA" id="ARBA00023015"/>
    </source>
</evidence>